<gene>
    <name evidence="1" type="ORF">V5799_007220</name>
</gene>
<dbReference type="AlphaFoldDB" id="A0AAQ4DU58"/>
<comment type="caution">
    <text evidence="1">The sequence shown here is derived from an EMBL/GenBank/DDBJ whole genome shotgun (WGS) entry which is preliminary data.</text>
</comment>
<evidence type="ECO:0000313" key="1">
    <source>
        <dbReference type="EMBL" id="KAK8765998.1"/>
    </source>
</evidence>
<proteinExistence type="predicted"/>
<sequence>MKYAMSIIPPVSSNLVFGYVRSICEKIDECVIELRTEDMKALTPCVKEKFLEHWRNDTRLPLDHRRKGVEFLVSTRFTLRN</sequence>
<organism evidence="1 2">
    <name type="scientific">Amblyomma americanum</name>
    <name type="common">Lone star tick</name>
    <dbReference type="NCBI Taxonomy" id="6943"/>
    <lineage>
        <taxon>Eukaryota</taxon>
        <taxon>Metazoa</taxon>
        <taxon>Ecdysozoa</taxon>
        <taxon>Arthropoda</taxon>
        <taxon>Chelicerata</taxon>
        <taxon>Arachnida</taxon>
        <taxon>Acari</taxon>
        <taxon>Parasitiformes</taxon>
        <taxon>Ixodida</taxon>
        <taxon>Ixodoidea</taxon>
        <taxon>Ixodidae</taxon>
        <taxon>Amblyomminae</taxon>
        <taxon>Amblyomma</taxon>
    </lineage>
</organism>
<reference evidence="1 2" key="1">
    <citation type="journal article" date="2023" name="Arcadia Sci">
        <title>De novo assembly of a long-read Amblyomma americanum tick genome.</title>
        <authorList>
            <person name="Chou S."/>
            <person name="Poskanzer K.E."/>
            <person name="Rollins M."/>
            <person name="Thuy-Boun P.S."/>
        </authorList>
    </citation>
    <scope>NUCLEOTIDE SEQUENCE [LARGE SCALE GENOMIC DNA]</scope>
    <source>
        <strain evidence="1">F_SG_1</strain>
        <tissue evidence="1">Salivary glands</tissue>
    </source>
</reference>
<dbReference type="Proteomes" id="UP001321473">
    <property type="component" value="Unassembled WGS sequence"/>
</dbReference>
<protein>
    <submittedName>
        <fullName evidence="1">Uncharacterized protein</fullName>
    </submittedName>
</protein>
<evidence type="ECO:0000313" key="2">
    <source>
        <dbReference type="Proteomes" id="UP001321473"/>
    </source>
</evidence>
<dbReference type="EMBL" id="JARKHS020026801">
    <property type="protein sequence ID" value="KAK8765998.1"/>
    <property type="molecule type" value="Genomic_DNA"/>
</dbReference>
<keyword evidence="2" id="KW-1185">Reference proteome</keyword>
<name>A0AAQ4DU58_AMBAM</name>
<accession>A0AAQ4DU58</accession>